<dbReference type="PANTHER" id="PTHR14614">
    <property type="entry name" value="HEPATOCELLULAR CARCINOMA-ASSOCIATED ANTIGEN"/>
    <property type="match status" value="1"/>
</dbReference>
<dbReference type="PANTHER" id="PTHR14614:SF123">
    <property type="entry name" value="OS04G0645500 PROTEIN"/>
    <property type="match status" value="1"/>
</dbReference>
<dbReference type="AlphaFoldDB" id="A0A4D9CVQ0"/>
<evidence type="ECO:0000256" key="1">
    <source>
        <dbReference type="SAM" id="MobiDB-lite"/>
    </source>
</evidence>
<dbReference type="OrthoDB" id="188053at2759"/>
<dbReference type="InterPro" id="IPR019410">
    <property type="entry name" value="Methyltransf_16"/>
</dbReference>
<dbReference type="Proteomes" id="UP000355283">
    <property type="component" value="Unassembled WGS sequence"/>
</dbReference>
<dbReference type="SUPFAM" id="SSF53335">
    <property type="entry name" value="S-adenosyl-L-methionine-dependent methyltransferases"/>
    <property type="match status" value="1"/>
</dbReference>
<dbReference type="InterPro" id="IPR029063">
    <property type="entry name" value="SAM-dependent_MTases_sf"/>
</dbReference>
<protein>
    <submittedName>
        <fullName evidence="2">Uncharacterized protein</fullName>
    </submittedName>
</protein>
<feature type="region of interest" description="Disordered" evidence="1">
    <location>
        <begin position="202"/>
        <end position="230"/>
    </location>
</feature>
<accession>A0A4D9CVQ0</accession>
<dbReference type="Pfam" id="PF10294">
    <property type="entry name" value="Methyltransf_16"/>
    <property type="match status" value="1"/>
</dbReference>
<name>A0A4D9CVQ0_9STRA</name>
<evidence type="ECO:0000313" key="3">
    <source>
        <dbReference type="Proteomes" id="UP000355283"/>
    </source>
</evidence>
<proteinExistence type="predicted"/>
<organism evidence="2 3">
    <name type="scientific">Nannochloropsis salina CCMP1776</name>
    <dbReference type="NCBI Taxonomy" id="1027361"/>
    <lineage>
        <taxon>Eukaryota</taxon>
        <taxon>Sar</taxon>
        <taxon>Stramenopiles</taxon>
        <taxon>Ochrophyta</taxon>
        <taxon>Eustigmatophyceae</taxon>
        <taxon>Eustigmatales</taxon>
        <taxon>Monodopsidaceae</taxon>
        <taxon>Microchloropsis</taxon>
        <taxon>Microchloropsis salina</taxon>
    </lineage>
</organism>
<reference evidence="2 3" key="1">
    <citation type="submission" date="2019-01" db="EMBL/GenBank/DDBJ databases">
        <title>Nuclear Genome Assembly of the Microalgal Biofuel strain Nannochloropsis salina CCMP1776.</title>
        <authorList>
            <person name="Hovde B."/>
        </authorList>
    </citation>
    <scope>NUCLEOTIDE SEQUENCE [LARGE SCALE GENOMIC DNA]</scope>
    <source>
        <strain evidence="2 3">CCMP1776</strain>
    </source>
</reference>
<keyword evidence="3" id="KW-1185">Reference proteome</keyword>
<gene>
    <name evidence="2" type="ORF">NSK_005694</name>
</gene>
<feature type="region of interest" description="Disordered" evidence="1">
    <location>
        <begin position="1"/>
        <end position="50"/>
    </location>
</feature>
<comment type="caution">
    <text evidence="2">The sequence shown here is derived from an EMBL/GenBank/DDBJ whole genome shotgun (WGS) entry which is preliminary data.</text>
</comment>
<dbReference type="Gene3D" id="3.40.50.150">
    <property type="entry name" value="Vaccinia Virus protein VP39"/>
    <property type="match status" value="1"/>
</dbReference>
<dbReference type="EMBL" id="SDOX01000080">
    <property type="protein sequence ID" value="TFJ83006.1"/>
    <property type="molecule type" value="Genomic_DNA"/>
</dbReference>
<evidence type="ECO:0000313" key="2">
    <source>
        <dbReference type="EMBL" id="TFJ83006.1"/>
    </source>
</evidence>
<sequence length="323" mass="35075">MGNGDQMRSPEDDIGVGSEAWERGEGLAWEGGGREGHSSRPPQEVTCDWPPQGYESDVIRLIKEEGMDGGAERDGEKGAMVVEEKVVVEYEGRRLTFRTLLEEDELAPLFDGAYWPGTMVWPVSLWTAEYLHRTYRRELKGARVVELGCGCGVPGVLCHLMGAASVALTEQAELMRIIRANIKENFGVETVGEGGLEGAEEVGEAPASCLPQPSPSSSADTSPPPAPSSSLFAAPLGWSREAARGFLGRAGWGRVDLAVCCDCIYAPFWGESYNLGIISVERRNADGVDDFLACAEASMQVTQVLRDEARGWFIYELRKKAPA</sequence>